<evidence type="ECO:0000256" key="1">
    <source>
        <dbReference type="ARBA" id="ARBA00004370"/>
    </source>
</evidence>
<evidence type="ECO:0000256" key="7">
    <source>
        <dbReference type="ARBA" id="ARBA00023010"/>
    </source>
</evidence>
<dbReference type="GO" id="GO:0005886">
    <property type="term" value="C:plasma membrane"/>
    <property type="evidence" value="ECO:0007669"/>
    <property type="project" value="UniProtKB-SubCell"/>
</dbReference>
<keyword evidence="4 9" id="KW-0812">Transmembrane</keyword>
<evidence type="ECO:0000256" key="8">
    <source>
        <dbReference type="ARBA" id="ARBA00023136"/>
    </source>
</evidence>
<sequence>MSAQQASTTTKRASLGKFLKSAKAELKKVNWPNKQELKTHTTVVIFVCAAAAFVIWILDSVFGLGLSLII</sequence>
<dbReference type="PANTHER" id="PTHR33910">
    <property type="entry name" value="PROTEIN TRANSLOCASE SUBUNIT SECE"/>
    <property type="match status" value="1"/>
</dbReference>
<keyword evidence="6 9" id="KW-1133">Transmembrane helix</keyword>
<dbReference type="InterPro" id="IPR005807">
    <property type="entry name" value="SecE_bac"/>
</dbReference>
<evidence type="ECO:0000256" key="9">
    <source>
        <dbReference type="HAMAP-Rule" id="MF_00422"/>
    </source>
</evidence>
<evidence type="ECO:0000256" key="5">
    <source>
        <dbReference type="ARBA" id="ARBA00022927"/>
    </source>
</evidence>
<keyword evidence="11" id="KW-1185">Reference proteome</keyword>
<evidence type="ECO:0000256" key="2">
    <source>
        <dbReference type="ARBA" id="ARBA00022448"/>
    </source>
</evidence>
<dbReference type="InterPro" id="IPR001901">
    <property type="entry name" value="Translocase_SecE/Sec61-g"/>
</dbReference>
<dbReference type="RefSeq" id="WP_160722278.1">
    <property type="nucleotide sequence ID" value="NZ_SUMG01000015.1"/>
</dbReference>
<dbReference type="PANTHER" id="PTHR33910:SF1">
    <property type="entry name" value="PROTEIN TRANSLOCASE SUBUNIT SECE"/>
    <property type="match status" value="1"/>
</dbReference>
<keyword evidence="5 9" id="KW-0653">Protein transport</keyword>
<dbReference type="AlphaFoldDB" id="A0AA43XMF2"/>
<comment type="similarity">
    <text evidence="9">Belongs to the SecE/SEC61-gamma family.</text>
</comment>
<dbReference type="GO" id="GO:0065002">
    <property type="term" value="P:intracellular protein transmembrane transport"/>
    <property type="evidence" value="ECO:0007669"/>
    <property type="project" value="UniProtKB-UniRule"/>
</dbReference>
<evidence type="ECO:0000313" key="10">
    <source>
        <dbReference type="EMBL" id="NBG89029.1"/>
    </source>
</evidence>
<dbReference type="InterPro" id="IPR038379">
    <property type="entry name" value="SecE_sf"/>
</dbReference>
<accession>A0AA43XMF2</accession>
<dbReference type="Gene3D" id="1.20.5.1030">
    <property type="entry name" value="Preprotein translocase secy subunit"/>
    <property type="match status" value="1"/>
</dbReference>
<evidence type="ECO:0000256" key="4">
    <source>
        <dbReference type="ARBA" id="ARBA00022692"/>
    </source>
</evidence>
<dbReference type="Pfam" id="PF00584">
    <property type="entry name" value="SecE"/>
    <property type="match status" value="1"/>
</dbReference>
<reference evidence="10 11" key="1">
    <citation type="submission" date="2019-04" db="EMBL/GenBank/DDBJ databases">
        <title>Isachenkonia alkalipeptolytica gen. nov. sp. nov. a new anaerobic, alkiliphilic organothrophic bacterium capable to reduce synthesized ferrihydrite isolated from a soda lake.</title>
        <authorList>
            <person name="Toshchakov S.V."/>
            <person name="Zavarzina D.G."/>
            <person name="Zhilina T.N."/>
            <person name="Kostrikina N.A."/>
            <person name="Kublanov I.V."/>
        </authorList>
    </citation>
    <scope>NUCLEOTIDE SEQUENCE [LARGE SCALE GENOMIC DNA]</scope>
    <source>
        <strain evidence="10 11">Z-1701</strain>
    </source>
</reference>
<dbReference type="GO" id="GO:0008320">
    <property type="term" value="F:protein transmembrane transporter activity"/>
    <property type="evidence" value="ECO:0007669"/>
    <property type="project" value="UniProtKB-UniRule"/>
</dbReference>
<keyword evidence="2 9" id="KW-0813">Transport</keyword>
<dbReference type="NCBIfam" id="TIGR00964">
    <property type="entry name" value="secE_bact"/>
    <property type="match status" value="1"/>
</dbReference>
<dbReference type="EMBL" id="SUMG01000015">
    <property type="protein sequence ID" value="NBG89029.1"/>
    <property type="molecule type" value="Genomic_DNA"/>
</dbReference>
<dbReference type="Proteomes" id="UP000449710">
    <property type="component" value="Unassembled WGS sequence"/>
</dbReference>
<keyword evidence="3 9" id="KW-1003">Cell membrane</keyword>
<comment type="function">
    <text evidence="9">Essential subunit of the Sec protein translocation channel SecYEG. Clamps together the 2 halves of SecY. May contact the channel plug during translocation.</text>
</comment>
<organism evidence="10 11">
    <name type="scientific">Isachenkonia alkalipeptolytica</name>
    <dbReference type="NCBI Taxonomy" id="2565777"/>
    <lineage>
        <taxon>Bacteria</taxon>
        <taxon>Bacillati</taxon>
        <taxon>Bacillota</taxon>
        <taxon>Clostridia</taxon>
        <taxon>Eubacteriales</taxon>
        <taxon>Clostridiaceae</taxon>
        <taxon>Isachenkonia</taxon>
    </lineage>
</organism>
<dbReference type="HAMAP" id="MF_00422">
    <property type="entry name" value="SecE"/>
    <property type="match status" value="1"/>
</dbReference>
<comment type="subcellular location">
    <subcellularLocation>
        <location evidence="9">Cell membrane</location>
        <topology evidence="9">Single-pass membrane protein</topology>
    </subcellularLocation>
    <subcellularLocation>
        <location evidence="1">Membrane</location>
    </subcellularLocation>
</comment>
<evidence type="ECO:0000256" key="6">
    <source>
        <dbReference type="ARBA" id="ARBA00022989"/>
    </source>
</evidence>
<proteinExistence type="inferred from homology"/>
<dbReference type="GO" id="GO:0006605">
    <property type="term" value="P:protein targeting"/>
    <property type="evidence" value="ECO:0007669"/>
    <property type="project" value="UniProtKB-UniRule"/>
</dbReference>
<dbReference type="GO" id="GO:0009306">
    <property type="term" value="P:protein secretion"/>
    <property type="evidence" value="ECO:0007669"/>
    <property type="project" value="UniProtKB-UniRule"/>
</dbReference>
<protein>
    <recommendedName>
        <fullName evidence="9">Protein translocase subunit SecE</fullName>
    </recommendedName>
</protein>
<evidence type="ECO:0000313" key="11">
    <source>
        <dbReference type="Proteomes" id="UP000449710"/>
    </source>
</evidence>
<keyword evidence="7 9" id="KW-0811">Translocation</keyword>
<dbReference type="GO" id="GO:0043952">
    <property type="term" value="P:protein transport by the Sec complex"/>
    <property type="evidence" value="ECO:0007669"/>
    <property type="project" value="UniProtKB-UniRule"/>
</dbReference>
<gene>
    <name evidence="9 10" type="primary">secE</name>
    <name evidence="10" type="ORF">ISALK_11060</name>
</gene>
<feature type="transmembrane region" description="Helical" evidence="9">
    <location>
        <begin position="43"/>
        <end position="69"/>
    </location>
</feature>
<name>A0AA43XMF2_9CLOT</name>
<comment type="subunit">
    <text evidence="9">Component of the Sec protein translocase complex. Heterotrimer consisting of SecY, SecE and SecG subunits. The heterotrimers can form oligomers, although 1 heterotrimer is thought to be able to translocate proteins. Interacts with the ribosome. Interacts with SecDF, and other proteins may be involved. Interacts with SecA.</text>
</comment>
<evidence type="ECO:0000256" key="3">
    <source>
        <dbReference type="ARBA" id="ARBA00022475"/>
    </source>
</evidence>
<comment type="caution">
    <text evidence="10">The sequence shown here is derived from an EMBL/GenBank/DDBJ whole genome shotgun (WGS) entry which is preliminary data.</text>
</comment>
<keyword evidence="8 9" id="KW-0472">Membrane</keyword>